<dbReference type="EMBL" id="FQUS01000056">
    <property type="protein sequence ID" value="SHG74521.1"/>
    <property type="molecule type" value="Genomic_DNA"/>
</dbReference>
<dbReference type="STRING" id="1194090.SAMN05443144_1562"/>
<comment type="similarity">
    <text evidence="1">Belongs to the transposase IS21/IS408/IS1162 family.</text>
</comment>
<dbReference type="PANTHER" id="PTHR35004:SF8">
    <property type="entry name" value="TRANSPOSASE RV3428C-RELATED"/>
    <property type="match status" value="1"/>
</dbReference>
<dbReference type="OrthoDB" id="3193769at2"/>
<dbReference type="Gene3D" id="1.10.10.10">
    <property type="entry name" value="Winged helix-like DNA-binding domain superfamily/Winged helix DNA-binding domain"/>
    <property type="match status" value="1"/>
</dbReference>
<dbReference type="SUPFAM" id="SSF53098">
    <property type="entry name" value="Ribonuclease H-like"/>
    <property type="match status" value="1"/>
</dbReference>
<dbReference type="InterPro" id="IPR001387">
    <property type="entry name" value="Cro/C1-type_HTH"/>
</dbReference>
<reference evidence="4 5" key="1">
    <citation type="submission" date="2016-11" db="EMBL/GenBank/DDBJ databases">
        <authorList>
            <person name="Jaros S."/>
            <person name="Januszkiewicz K."/>
            <person name="Wedrychowicz H."/>
        </authorList>
    </citation>
    <scope>NUCLEOTIDE SEQUENCE [LARGE SCALE GENOMIC DNA]</scope>
    <source>
        <strain evidence="4 5">DSM 21986</strain>
    </source>
</reference>
<evidence type="ECO:0000256" key="2">
    <source>
        <dbReference type="SAM" id="MobiDB-lite"/>
    </source>
</evidence>
<dbReference type="AlphaFoldDB" id="A0A1M5MBB7"/>
<keyword evidence="5" id="KW-1185">Reference proteome</keyword>
<evidence type="ECO:0000256" key="1">
    <source>
        <dbReference type="ARBA" id="ARBA00009277"/>
    </source>
</evidence>
<accession>A0A1M5MBB7</accession>
<organism evidence="4 5">
    <name type="scientific">Fodinibius roseus</name>
    <dbReference type="NCBI Taxonomy" id="1194090"/>
    <lineage>
        <taxon>Bacteria</taxon>
        <taxon>Pseudomonadati</taxon>
        <taxon>Balneolota</taxon>
        <taxon>Balneolia</taxon>
        <taxon>Balneolales</taxon>
        <taxon>Balneolaceae</taxon>
        <taxon>Fodinibius</taxon>
    </lineage>
</organism>
<dbReference type="InterPro" id="IPR012337">
    <property type="entry name" value="RNaseH-like_sf"/>
</dbReference>
<sequence>MAGQRIDIMELRQLIQLKGKGLSNRKVAEALGMSRNTVNSYVQAFSQQELSYQQLQALSEAELVGLFPQTDYKDKSRYEQLFTYFPEFAKELRKTGCTMQVLWNRYLETHPDGYRYTQFVHHFNQWKDKTKASGILRHQAGRKLFMDFAGKTLSWVDRDTGEIHPAQVFVAILPCSQYTYVQATKAQKREDLVRALTDCKSWLGGVTKAIVGDNMKAVVAKGHKYAPVINKTLKDLALHYGCVIDPTRPYHPKDKALVEGAIRLVYQRIYYPLSNQTFFSVAELNGAIRELLVCYNDYRFQNRPTTRRQQFLEIEQPALDPLPPTPYQLRHYKRAKVQKISHIYLGTDKNYYSVPHRYVGRHVEVQYTADVVEVFYDGERIAHHKRSRTAGKYTTIGTHMPSTHQVYNDWNPDWFAQRAARIGPYAKSYIRRLIAQYDYPEIGYKQAQGILALTKTYPAERVEAACRRAAQGHRAGYRTIANILKNNLDQNSEPELPLDNHIPDHGNIRGGTNYN</sequence>
<evidence type="ECO:0000259" key="3">
    <source>
        <dbReference type="PROSITE" id="PS50994"/>
    </source>
</evidence>
<dbReference type="InterPro" id="IPR001584">
    <property type="entry name" value="Integrase_cat-core"/>
</dbReference>
<feature type="domain" description="Integrase catalytic" evidence="3">
    <location>
        <begin position="136"/>
        <end position="334"/>
    </location>
</feature>
<protein>
    <submittedName>
        <fullName evidence="4">Transposase</fullName>
    </submittedName>
</protein>
<dbReference type="Pfam" id="PF22483">
    <property type="entry name" value="Mu-transpos_C_2"/>
    <property type="match status" value="1"/>
</dbReference>
<dbReference type="GO" id="GO:0015074">
    <property type="term" value="P:DNA integration"/>
    <property type="evidence" value="ECO:0007669"/>
    <property type="project" value="InterPro"/>
</dbReference>
<proteinExistence type="inferred from homology"/>
<dbReference type="PROSITE" id="PS50994">
    <property type="entry name" value="INTEGRASE"/>
    <property type="match status" value="1"/>
</dbReference>
<dbReference type="Proteomes" id="UP000184041">
    <property type="component" value="Unassembled WGS sequence"/>
</dbReference>
<dbReference type="CDD" id="cd00093">
    <property type="entry name" value="HTH_XRE"/>
    <property type="match status" value="1"/>
</dbReference>
<dbReference type="InterPro" id="IPR054353">
    <property type="entry name" value="IstA-like_C"/>
</dbReference>
<dbReference type="Gene3D" id="3.30.420.10">
    <property type="entry name" value="Ribonuclease H-like superfamily/Ribonuclease H"/>
    <property type="match status" value="1"/>
</dbReference>
<dbReference type="InterPro" id="IPR036388">
    <property type="entry name" value="WH-like_DNA-bd_sf"/>
</dbReference>
<dbReference type="GO" id="GO:0003676">
    <property type="term" value="F:nucleic acid binding"/>
    <property type="evidence" value="ECO:0007669"/>
    <property type="project" value="InterPro"/>
</dbReference>
<gene>
    <name evidence="4" type="ORF">SAMN05443144_1562</name>
</gene>
<dbReference type="NCBIfam" id="NF033546">
    <property type="entry name" value="transpos_IS21"/>
    <property type="match status" value="1"/>
</dbReference>
<dbReference type="PANTHER" id="PTHR35004">
    <property type="entry name" value="TRANSPOSASE RV3428C-RELATED"/>
    <property type="match status" value="1"/>
</dbReference>
<evidence type="ECO:0000313" key="4">
    <source>
        <dbReference type="EMBL" id="SHG74521.1"/>
    </source>
</evidence>
<feature type="region of interest" description="Disordered" evidence="2">
    <location>
        <begin position="491"/>
        <end position="515"/>
    </location>
</feature>
<name>A0A1M5MBB7_9BACT</name>
<evidence type="ECO:0000313" key="5">
    <source>
        <dbReference type="Proteomes" id="UP000184041"/>
    </source>
</evidence>
<dbReference type="InterPro" id="IPR036397">
    <property type="entry name" value="RNaseH_sf"/>
</dbReference>